<protein>
    <submittedName>
        <fullName evidence="2">cAMP-binding protein</fullName>
    </submittedName>
</protein>
<dbReference type="PROSITE" id="PS50042">
    <property type="entry name" value="CNMP_BINDING_3"/>
    <property type="match status" value="1"/>
</dbReference>
<dbReference type="InterPro" id="IPR050397">
    <property type="entry name" value="Env_Response_Regulators"/>
</dbReference>
<dbReference type="PANTHER" id="PTHR24567">
    <property type="entry name" value="CRP FAMILY TRANSCRIPTIONAL REGULATORY PROTEIN"/>
    <property type="match status" value="1"/>
</dbReference>
<dbReference type="EMBL" id="LWQU01000103">
    <property type="protein sequence ID" value="OAN55381.1"/>
    <property type="molecule type" value="Genomic_DNA"/>
</dbReference>
<evidence type="ECO:0000313" key="2">
    <source>
        <dbReference type="EMBL" id="OAN55381.1"/>
    </source>
</evidence>
<gene>
    <name evidence="2" type="ORF">A6A05_08320</name>
</gene>
<dbReference type="AlphaFoldDB" id="A0A178MZ74"/>
<dbReference type="SMART" id="SM00100">
    <property type="entry name" value="cNMP"/>
    <property type="match status" value="1"/>
</dbReference>
<dbReference type="Proteomes" id="UP000078543">
    <property type="component" value="Unassembled WGS sequence"/>
</dbReference>
<keyword evidence="3" id="KW-1185">Reference proteome</keyword>
<dbReference type="CDD" id="cd00038">
    <property type="entry name" value="CAP_ED"/>
    <property type="match status" value="1"/>
</dbReference>
<evidence type="ECO:0000313" key="3">
    <source>
        <dbReference type="Proteomes" id="UP000078543"/>
    </source>
</evidence>
<organism evidence="2 3">
    <name type="scientific">Magnetospirillum moscoviense</name>
    <dbReference type="NCBI Taxonomy" id="1437059"/>
    <lineage>
        <taxon>Bacteria</taxon>
        <taxon>Pseudomonadati</taxon>
        <taxon>Pseudomonadota</taxon>
        <taxon>Alphaproteobacteria</taxon>
        <taxon>Rhodospirillales</taxon>
        <taxon>Rhodospirillaceae</taxon>
        <taxon>Magnetospirillum</taxon>
    </lineage>
</organism>
<dbReference type="RefSeq" id="WP_068497946.1">
    <property type="nucleotide sequence ID" value="NZ_LWQU01000103.1"/>
</dbReference>
<feature type="domain" description="Cyclic nucleotide-binding" evidence="1">
    <location>
        <begin position="1"/>
        <end position="93"/>
    </location>
</feature>
<reference evidence="2 3" key="1">
    <citation type="submission" date="2016-04" db="EMBL/GenBank/DDBJ databases">
        <title>Draft genome sequence of freshwater magnetotactic bacteria Magnetospirillum marisnigri SP-1 and Magnetospirillum moscoviense BB-1.</title>
        <authorList>
            <person name="Koziaeva V."/>
            <person name="Dziuba M.V."/>
            <person name="Ivanov T.M."/>
            <person name="Kuznetsov B."/>
            <person name="Grouzdev D.S."/>
        </authorList>
    </citation>
    <scope>NUCLEOTIDE SEQUENCE [LARGE SCALE GENOMIC DNA]</scope>
    <source>
        <strain evidence="2 3">BB-1</strain>
    </source>
</reference>
<name>A0A178MZ74_9PROT</name>
<dbReference type="Pfam" id="PF00027">
    <property type="entry name" value="cNMP_binding"/>
    <property type="match status" value="1"/>
</dbReference>
<dbReference type="STRING" id="1437059.A6A05_08320"/>
<dbReference type="Gene3D" id="2.60.120.10">
    <property type="entry name" value="Jelly Rolls"/>
    <property type="match status" value="1"/>
</dbReference>
<dbReference type="GO" id="GO:0003700">
    <property type="term" value="F:DNA-binding transcription factor activity"/>
    <property type="evidence" value="ECO:0007669"/>
    <property type="project" value="TreeGrafter"/>
</dbReference>
<dbReference type="InterPro" id="IPR014710">
    <property type="entry name" value="RmlC-like_jellyroll"/>
</dbReference>
<dbReference type="GO" id="GO:0005829">
    <property type="term" value="C:cytosol"/>
    <property type="evidence" value="ECO:0007669"/>
    <property type="project" value="TreeGrafter"/>
</dbReference>
<dbReference type="SUPFAM" id="SSF51206">
    <property type="entry name" value="cAMP-binding domain-like"/>
    <property type="match status" value="1"/>
</dbReference>
<sequence length="131" mass="14344">MNDIAQSRRKVFRAGEVIFHEGERGHEAYVVEYGRVEVFKTVKDHVILLGTIIQGGIFGEMALIDDQPRMASARATDETACVVIGKERLAEQLEKAPKGVRVIVGALLGNIRLMGAELAEAQVILGSDDLR</sequence>
<dbReference type="PRINTS" id="PR00103">
    <property type="entry name" value="CAMPKINASE"/>
</dbReference>
<dbReference type="InterPro" id="IPR000595">
    <property type="entry name" value="cNMP-bd_dom"/>
</dbReference>
<dbReference type="OrthoDB" id="9809206at2"/>
<evidence type="ECO:0000259" key="1">
    <source>
        <dbReference type="PROSITE" id="PS50042"/>
    </source>
</evidence>
<dbReference type="InterPro" id="IPR018490">
    <property type="entry name" value="cNMP-bd_dom_sf"/>
</dbReference>
<proteinExistence type="predicted"/>
<dbReference type="PANTHER" id="PTHR24567:SF74">
    <property type="entry name" value="HTH-TYPE TRANSCRIPTIONAL REGULATOR ARCR"/>
    <property type="match status" value="1"/>
</dbReference>
<comment type="caution">
    <text evidence="2">The sequence shown here is derived from an EMBL/GenBank/DDBJ whole genome shotgun (WGS) entry which is preliminary data.</text>
</comment>
<accession>A0A178MZ74</accession>